<comment type="caution">
    <text evidence="1">The sequence shown here is derived from an EMBL/GenBank/DDBJ whole genome shotgun (WGS) entry which is preliminary data.</text>
</comment>
<proteinExistence type="predicted"/>
<gene>
    <name evidence="1" type="ORF">VIBNISOn1_1480003</name>
</gene>
<reference evidence="1 2" key="1">
    <citation type="journal article" date="2013" name="ISME J.">
        <title>Comparative genomics of pathogenic lineages of Vibrio nigripulchritudo identifies virulence-associated traits.</title>
        <authorList>
            <person name="Goudenege D."/>
            <person name="Labreuche Y."/>
            <person name="Krin E."/>
            <person name="Ansquer D."/>
            <person name="Mangenot S."/>
            <person name="Calteau A."/>
            <person name="Medigue C."/>
            <person name="Mazel D."/>
            <person name="Polz M.F."/>
            <person name="Le Roux F."/>
        </authorList>
    </citation>
    <scope>NUCLEOTIDE SEQUENCE [LARGE SCALE GENOMIC DNA]</scope>
    <source>
        <strain evidence="1 2">SOn1</strain>
    </source>
</reference>
<dbReference type="RefSeq" id="WP_022610898.1">
    <property type="nucleotide sequence ID" value="NZ_LK391965.1"/>
</dbReference>
<sequence length="188" mass="21395">MIESNPNTARPMIMKAAIDEIGSGSKRFSECMQLANMQFHSHDKHFNVKLVSQACEEKIVRGCLIGVYSQEGEFFRYAHQLPHIELADEQKAFFEELAKFGQKLVIPELTEGTISLTPQERDKAISLRLKVPMQLHRNDCGEIESIYSIKAIVSLVASVMNAKSYFVNDDGKFHFYIALMEEFNSNNN</sequence>
<dbReference type="EMBL" id="CAOF01000055">
    <property type="protein sequence ID" value="CCO45429.1"/>
    <property type="molecule type" value="Genomic_DNA"/>
</dbReference>
<dbReference type="AlphaFoldDB" id="A0AAV2VLT7"/>
<name>A0AAV2VLT7_9VIBR</name>
<evidence type="ECO:0000313" key="1">
    <source>
        <dbReference type="EMBL" id="CCO45429.1"/>
    </source>
</evidence>
<protein>
    <submittedName>
        <fullName evidence="1">Uncharacterized protein</fullName>
    </submittedName>
</protein>
<organism evidence="1 2">
    <name type="scientific">Vibrio nigripulchritudo SOn1</name>
    <dbReference type="NCBI Taxonomy" id="1238450"/>
    <lineage>
        <taxon>Bacteria</taxon>
        <taxon>Pseudomonadati</taxon>
        <taxon>Pseudomonadota</taxon>
        <taxon>Gammaproteobacteria</taxon>
        <taxon>Vibrionales</taxon>
        <taxon>Vibrionaceae</taxon>
        <taxon>Vibrio</taxon>
    </lineage>
</organism>
<evidence type="ECO:0000313" key="2">
    <source>
        <dbReference type="Proteomes" id="UP000018211"/>
    </source>
</evidence>
<dbReference type="Proteomes" id="UP000018211">
    <property type="component" value="Unassembled WGS sequence"/>
</dbReference>
<accession>A0AAV2VLT7</accession>